<feature type="transmembrane region" description="Helical" evidence="1">
    <location>
        <begin position="73"/>
        <end position="99"/>
    </location>
</feature>
<feature type="transmembrane region" description="Helical" evidence="1">
    <location>
        <begin position="111"/>
        <end position="130"/>
    </location>
</feature>
<keyword evidence="1" id="KW-0812">Transmembrane</keyword>
<reference evidence="2 3" key="1">
    <citation type="journal article" date="2016" name="Nat. Commun.">
        <title>Thousands of microbial genomes shed light on interconnected biogeochemical processes in an aquifer system.</title>
        <authorList>
            <person name="Anantharaman K."/>
            <person name="Brown C.T."/>
            <person name="Hug L.A."/>
            <person name="Sharon I."/>
            <person name="Castelle C.J."/>
            <person name="Probst A.J."/>
            <person name="Thomas B.C."/>
            <person name="Singh A."/>
            <person name="Wilkins M.J."/>
            <person name="Karaoz U."/>
            <person name="Brodie E.L."/>
            <person name="Williams K.H."/>
            <person name="Hubbard S.S."/>
            <person name="Banfield J.F."/>
        </authorList>
    </citation>
    <scope>NUCLEOTIDE SEQUENCE [LARGE SCALE GENOMIC DNA]</scope>
</reference>
<feature type="transmembrane region" description="Helical" evidence="1">
    <location>
        <begin position="222"/>
        <end position="243"/>
    </location>
</feature>
<organism evidence="2 3">
    <name type="scientific">Candidatus Uhrbacteria bacterium RIFCSPHIGHO2_01_FULL_63_20</name>
    <dbReference type="NCBI Taxonomy" id="1802385"/>
    <lineage>
        <taxon>Bacteria</taxon>
        <taxon>Candidatus Uhriibacteriota</taxon>
    </lineage>
</organism>
<gene>
    <name evidence="2" type="ORF">A2856_02260</name>
</gene>
<dbReference type="Proteomes" id="UP000177885">
    <property type="component" value="Unassembled WGS sequence"/>
</dbReference>
<protein>
    <submittedName>
        <fullName evidence="2">Uncharacterized protein</fullName>
    </submittedName>
</protein>
<feature type="transmembrane region" description="Helical" evidence="1">
    <location>
        <begin position="166"/>
        <end position="189"/>
    </location>
</feature>
<keyword evidence="1" id="KW-0472">Membrane</keyword>
<proteinExistence type="predicted"/>
<dbReference type="AlphaFoldDB" id="A0A1F7TKF0"/>
<name>A0A1F7TKF0_9BACT</name>
<feature type="transmembrane region" description="Helical" evidence="1">
    <location>
        <begin position="250"/>
        <end position="267"/>
    </location>
</feature>
<dbReference type="EMBL" id="MGDT01000007">
    <property type="protein sequence ID" value="OGL66493.1"/>
    <property type="molecule type" value="Genomic_DNA"/>
</dbReference>
<feature type="transmembrane region" description="Helical" evidence="1">
    <location>
        <begin position="273"/>
        <end position="290"/>
    </location>
</feature>
<feature type="transmembrane region" description="Helical" evidence="1">
    <location>
        <begin position="302"/>
        <end position="325"/>
    </location>
</feature>
<accession>A0A1F7TKF0</accession>
<evidence type="ECO:0000313" key="2">
    <source>
        <dbReference type="EMBL" id="OGL66493.1"/>
    </source>
</evidence>
<evidence type="ECO:0000256" key="1">
    <source>
        <dbReference type="SAM" id="Phobius"/>
    </source>
</evidence>
<keyword evidence="1" id="KW-1133">Transmembrane helix</keyword>
<feature type="transmembrane region" description="Helical" evidence="1">
    <location>
        <begin position="442"/>
        <end position="458"/>
    </location>
</feature>
<feature type="transmembrane region" description="Helical" evidence="1">
    <location>
        <begin position="410"/>
        <end position="430"/>
    </location>
</feature>
<evidence type="ECO:0000313" key="3">
    <source>
        <dbReference type="Proteomes" id="UP000177885"/>
    </source>
</evidence>
<dbReference type="STRING" id="1802385.A2856_02260"/>
<feature type="transmembrane region" description="Helical" evidence="1">
    <location>
        <begin position="142"/>
        <end position="159"/>
    </location>
</feature>
<comment type="caution">
    <text evidence="2">The sequence shown here is derived from an EMBL/GenBank/DDBJ whole genome shotgun (WGS) entry which is preliminary data.</text>
</comment>
<sequence length="506" mass="54422">MEQFFGREFKVILACLAGYFALAALAFKTPFAAALVFATVILVFILALKKLEWGLAAAFAELFANSHGHLADAFIGGFAFSSRMAVFVAVMAAYLVLLTRRKARLSLADERLGPFILLFAAATAAFMIGYRLNGMGSAFSDGNAYLYAAYVFPILSARWDAVGKRLLLQTLAAAAAWVCALSVGLVYLFGHLPGTWLGSVYRFIRDTRTGELTQMAPGIFRVFLQAQFTTVVAALLVASLALVGVKGRRAFIATIVSFGALFSVILVSLSRSFWVGAVAGALTLLLLLFVRARVSLKRTIPGIGAMLGGKLFGIALIVAALFFPIPPPNGVSFGDLTGLFSQRATGTVEAAIDSRKKLLVPMLDAVRENPLIGYGFGKTISFVSDDPRVRETNPDGLWTTYAFEWGWLDIWIKFGIVGIVAFLWLFASAVRGLWRGLGGDHAWLCAGLIASLAMLAATHAFSPYLNHPLGLGLLLFVLPFMKTKTPAHAEASQQVIQASVAPLISE</sequence>
<feature type="transmembrane region" description="Helical" evidence="1">
    <location>
        <begin position="12"/>
        <end position="45"/>
    </location>
</feature>